<evidence type="ECO:0000256" key="11">
    <source>
        <dbReference type="SAM" id="Phobius"/>
    </source>
</evidence>
<dbReference type="CDD" id="cd00082">
    <property type="entry name" value="HisKA"/>
    <property type="match status" value="1"/>
</dbReference>
<dbReference type="InterPro" id="IPR005467">
    <property type="entry name" value="His_kinase_dom"/>
</dbReference>
<dbReference type="Gene3D" id="1.10.287.130">
    <property type="match status" value="1"/>
</dbReference>
<dbReference type="SUPFAM" id="SSF47384">
    <property type="entry name" value="Homodimeric domain of signal transducing histidine kinase"/>
    <property type="match status" value="1"/>
</dbReference>
<organism evidence="13">
    <name type="scientific">Ruegeria sp. PrR005</name>
    <dbReference type="NCBI Taxonomy" id="2706882"/>
    <lineage>
        <taxon>Bacteria</taxon>
        <taxon>Pseudomonadati</taxon>
        <taxon>Pseudomonadota</taxon>
        <taxon>Alphaproteobacteria</taxon>
        <taxon>Rhodobacterales</taxon>
        <taxon>Roseobacteraceae</taxon>
        <taxon>Ruegeria</taxon>
    </lineage>
</organism>
<protein>
    <recommendedName>
        <fullName evidence="3">histidine kinase</fullName>
        <ecNumber evidence="3">2.7.13.3</ecNumber>
    </recommendedName>
</protein>
<gene>
    <name evidence="13" type="ORF">G0P99_17695</name>
</gene>
<name>A0A6B2NRJ9_9RHOB</name>
<dbReference type="InterPro" id="IPR004358">
    <property type="entry name" value="Sig_transdc_His_kin-like_C"/>
</dbReference>
<evidence type="ECO:0000256" key="10">
    <source>
        <dbReference type="ARBA" id="ARBA00023136"/>
    </source>
</evidence>
<dbReference type="GO" id="GO:0000155">
    <property type="term" value="F:phosphorelay sensor kinase activity"/>
    <property type="evidence" value="ECO:0007669"/>
    <property type="project" value="InterPro"/>
</dbReference>
<evidence type="ECO:0000313" key="13">
    <source>
        <dbReference type="EMBL" id="NDW46786.1"/>
    </source>
</evidence>
<evidence type="ECO:0000259" key="12">
    <source>
        <dbReference type="PROSITE" id="PS50109"/>
    </source>
</evidence>
<dbReference type="Pfam" id="PF02518">
    <property type="entry name" value="HATPase_c"/>
    <property type="match status" value="1"/>
</dbReference>
<dbReference type="EMBL" id="JAAGOX010000043">
    <property type="protein sequence ID" value="NDW46786.1"/>
    <property type="molecule type" value="Genomic_DNA"/>
</dbReference>
<keyword evidence="8 11" id="KW-1133">Transmembrane helix</keyword>
<comment type="catalytic activity">
    <reaction evidence="1">
        <text>ATP + protein L-histidine = ADP + protein N-phospho-L-histidine.</text>
        <dbReference type="EC" id="2.7.13.3"/>
    </reaction>
</comment>
<dbReference type="PRINTS" id="PR00344">
    <property type="entry name" value="BCTRLSENSOR"/>
</dbReference>
<dbReference type="InterPro" id="IPR003661">
    <property type="entry name" value="HisK_dim/P_dom"/>
</dbReference>
<dbReference type="InterPro" id="IPR003594">
    <property type="entry name" value="HATPase_dom"/>
</dbReference>
<evidence type="ECO:0000256" key="8">
    <source>
        <dbReference type="ARBA" id="ARBA00022989"/>
    </source>
</evidence>
<dbReference type="EC" id="2.7.13.3" evidence="3"/>
<dbReference type="InterPro" id="IPR050428">
    <property type="entry name" value="TCS_sensor_his_kinase"/>
</dbReference>
<dbReference type="InterPro" id="IPR036097">
    <property type="entry name" value="HisK_dim/P_sf"/>
</dbReference>
<evidence type="ECO:0000256" key="9">
    <source>
        <dbReference type="ARBA" id="ARBA00023012"/>
    </source>
</evidence>
<keyword evidence="5" id="KW-0808">Transferase</keyword>
<dbReference type="Pfam" id="PF00512">
    <property type="entry name" value="HisKA"/>
    <property type="match status" value="1"/>
</dbReference>
<proteinExistence type="predicted"/>
<evidence type="ECO:0000256" key="3">
    <source>
        <dbReference type="ARBA" id="ARBA00012438"/>
    </source>
</evidence>
<dbReference type="SMART" id="SM00387">
    <property type="entry name" value="HATPase_c"/>
    <property type="match status" value="1"/>
</dbReference>
<feature type="domain" description="Histidine kinase" evidence="12">
    <location>
        <begin position="254"/>
        <end position="453"/>
    </location>
</feature>
<keyword evidence="6 11" id="KW-0812">Transmembrane</keyword>
<dbReference type="PANTHER" id="PTHR45436:SF15">
    <property type="entry name" value="SENSOR HISTIDINE KINASE CUSS"/>
    <property type="match status" value="1"/>
</dbReference>
<dbReference type="GO" id="GO:0005886">
    <property type="term" value="C:plasma membrane"/>
    <property type="evidence" value="ECO:0007669"/>
    <property type="project" value="TreeGrafter"/>
</dbReference>
<dbReference type="Gene3D" id="3.30.565.10">
    <property type="entry name" value="Histidine kinase-like ATPase, C-terminal domain"/>
    <property type="match status" value="1"/>
</dbReference>
<reference evidence="13" key="1">
    <citation type="submission" date="2020-02" db="EMBL/GenBank/DDBJ databases">
        <title>Delineation of the pyrene-degrading pathway in Roseobacter clade bacteria by genomic analysis.</title>
        <authorList>
            <person name="Zhou H."/>
            <person name="Wang H."/>
        </authorList>
    </citation>
    <scope>NUCLEOTIDE SEQUENCE</scope>
    <source>
        <strain evidence="13">PrR005</strain>
    </source>
</reference>
<accession>A0A6B2NRJ9</accession>
<evidence type="ECO:0000256" key="7">
    <source>
        <dbReference type="ARBA" id="ARBA00022777"/>
    </source>
</evidence>
<dbReference type="AlphaFoldDB" id="A0A6B2NRJ9"/>
<keyword evidence="9" id="KW-0902">Two-component regulatory system</keyword>
<dbReference type="PANTHER" id="PTHR45436">
    <property type="entry name" value="SENSOR HISTIDINE KINASE YKOH"/>
    <property type="match status" value="1"/>
</dbReference>
<dbReference type="PROSITE" id="PS50109">
    <property type="entry name" value="HIS_KIN"/>
    <property type="match status" value="1"/>
</dbReference>
<dbReference type="RefSeq" id="WP_164131811.1">
    <property type="nucleotide sequence ID" value="NZ_JAAGOX010000043.1"/>
</dbReference>
<evidence type="ECO:0000256" key="6">
    <source>
        <dbReference type="ARBA" id="ARBA00022692"/>
    </source>
</evidence>
<evidence type="ECO:0000256" key="4">
    <source>
        <dbReference type="ARBA" id="ARBA00022553"/>
    </source>
</evidence>
<feature type="transmembrane region" description="Helical" evidence="11">
    <location>
        <begin position="26"/>
        <end position="46"/>
    </location>
</feature>
<comment type="subcellular location">
    <subcellularLocation>
        <location evidence="2">Membrane</location>
        <topology evidence="2">Multi-pass membrane protein</topology>
    </subcellularLocation>
</comment>
<keyword evidence="10 11" id="KW-0472">Membrane</keyword>
<keyword evidence="7 13" id="KW-0418">Kinase</keyword>
<evidence type="ECO:0000256" key="2">
    <source>
        <dbReference type="ARBA" id="ARBA00004141"/>
    </source>
</evidence>
<keyword evidence="4" id="KW-0597">Phosphoprotein</keyword>
<sequence length="453" mass="48190">MRHVLAILKAPVGAAGSLQRKLTVNILAALLLTILMSVTVLIFEFFEHLEENQEEALYGEAKEILVQIDPDLPGLGFDPQALRFRGVEGAYRYTIFGPAGHAVVGGEDMATLRAQIAQLALGQAAEIAVPNARRGVALCGLIKAERYCVLASAYLPSTDRPVLDTMWHEVQEQTQWILLGSLIVFAAAVGAVRLSLSSLDKVRREALEIGPDAPDGRLSADDLPAELVPLAQAVNTAFARLQQGYKAQRAFAANVAHEVRTPLAVLHSSVDTIHDAALRESLKPDVTRLEAIFEQLVDLARADALMPEAFSKVELCKLARQVSGARAMAALKAGKMLAVTGADTATVAGHEGLLAIALDNLVRNALAHAPAGSEVEIDVRDNPPVLRVQDRGPGVAAEDRDAIFEPFHRGRRPSGDGSGIGLAIVRAVAAAHGADVQVEDRPGGGSVFSIAFR</sequence>
<evidence type="ECO:0000256" key="5">
    <source>
        <dbReference type="ARBA" id="ARBA00022679"/>
    </source>
</evidence>
<comment type="caution">
    <text evidence="13">The sequence shown here is derived from an EMBL/GenBank/DDBJ whole genome shotgun (WGS) entry which is preliminary data.</text>
</comment>
<dbReference type="SUPFAM" id="SSF55874">
    <property type="entry name" value="ATPase domain of HSP90 chaperone/DNA topoisomerase II/histidine kinase"/>
    <property type="match status" value="1"/>
</dbReference>
<dbReference type="CDD" id="cd00075">
    <property type="entry name" value="HATPase"/>
    <property type="match status" value="1"/>
</dbReference>
<evidence type="ECO:0000256" key="1">
    <source>
        <dbReference type="ARBA" id="ARBA00000085"/>
    </source>
</evidence>
<dbReference type="SMART" id="SM00388">
    <property type="entry name" value="HisKA"/>
    <property type="match status" value="1"/>
</dbReference>
<dbReference type="InterPro" id="IPR036890">
    <property type="entry name" value="HATPase_C_sf"/>
</dbReference>